<dbReference type="PANTHER" id="PTHR12831:SF0">
    <property type="entry name" value="GENERAL TRANSCRIPTION FACTOR IIH SUBUNIT 3"/>
    <property type="match status" value="1"/>
</dbReference>
<evidence type="ECO:0000256" key="2">
    <source>
        <dbReference type="ARBA" id="ARBA00005273"/>
    </source>
</evidence>
<dbReference type="STRING" id="1157962.A0A250WQW1"/>
<keyword evidence="6 11" id="KW-0862">Zinc</keyword>
<organism evidence="12 13">
    <name type="scientific">Chlamydomonas eustigma</name>
    <dbReference type="NCBI Taxonomy" id="1157962"/>
    <lineage>
        <taxon>Eukaryota</taxon>
        <taxon>Viridiplantae</taxon>
        <taxon>Chlorophyta</taxon>
        <taxon>core chlorophytes</taxon>
        <taxon>Chlorophyceae</taxon>
        <taxon>CS clade</taxon>
        <taxon>Chlamydomonadales</taxon>
        <taxon>Chlamydomonadaceae</taxon>
        <taxon>Chlamydomonas</taxon>
    </lineage>
</organism>
<dbReference type="Proteomes" id="UP000232323">
    <property type="component" value="Unassembled WGS sequence"/>
</dbReference>
<keyword evidence="4 11" id="KW-0227">DNA damage</keyword>
<keyword evidence="10 11" id="KW-0539">Nucleus</keyword>
<keyword evidence="7 11" id="KW-0805">Transcription regulation</keyword>
<keyword evidence="8 11" id="KW-0804">Transcription</keyword>
<keyword evidence="5 11" id="KW-0863">Zinc-finger</keyword>
<dbReference type="Pfam" id="PF03850">
    <property type="entry name" value="Tfb4"/>
    <property type="match status" value="1"/>
</dbReference>
<evidence type="ECO:0000313" key="13">
    <source>
        <dbReference type="Proteomes" id="UP000232323"/>
    </source>
</evidence>
<evidence type="ECO:0000256" key="6">
    <source>
        <dbReference type="ARBA" id="ARBA00022833"/>
    </source>
</evidence>
<comment type="subcellular location">
    <subcellularLocation>
        <location evidence="1 11">Nucleus</location>
    </subcellularLocation>
</comment>
<evidence type="ECO:0000256" key="8">
    <source>
        <dbReference type="ARBA" id="ARBA00023163"/>
    </source>
</evidence>
<gene>
    <name evidence="12" type="ORF">CEUSTIGMA_g634.t1</name>
</gene>
<dbReference type="GO" id="GO:0006289">
    <property type="term" value="P:nucleotide-excision repair"/>
    <property type="evidence" value="ECO:0007669"/>
    <property type="project" value="UniProtKB-UniRule"/>
</dbReference>
<keyword evidence="9 11" id="KW-0234">DNA repair</keyword>
<dbReference type="AlphaFoldDB" id="A0A250WQW1"/>
<dbReference type="OrthoDB" id="17307at2759"/>
<dbReference type="EMBL" id="BEGY01000002">
    <property type="protein sequence ID" value="GAX73181.1"/>
    <property type="molecule type" value="Genomic_DNA"/>
</dbReference>
<protein>
    <recommendedName>
        <fullName evidence="11">General transcription and DNA repair factor IIH subunit TFB4</fullName>
    </recommendedName>
    <alternativeName>
        <fullName evidence="11">RNA polymerase II transcription factor B subunit 4</fullName>
    </alternativeName>
</protein>
<dbReference type="GO" id="GO:0000439">
    <property type="term" value="C:transcription factor TFIIH core complex"/>
    <property type="evidence" value="ECO:0007669"/>
    <property type="project" value="UniProtKB-UniRule"/>
</dbReference>
<dbReference type="InterPro" id="IPR036465">
    <property type="entry name" value="vWFA_dom_sf"/>
</dbReference>
<evidence type="ECO:0000313" key="12">
    <source>
        <dbReference type="EMBL" id="GAX73181.1"/>
    </source>
</evidence>
<evidence type="ECO:0000256" key="5">
    <source>
        <dbReference type="ARBA" id="ARBA00022771"/>
    </source>
</evidence>
<evidence type="ECO:0000256" key="11">
    <source>
        <dbReference type="RuleBase" id="RU368090"/>
    </source>
</evidence>
<comment type="similarity">
    <text evidence="2 11">Belongs to the TFB4 family.</text>
</comment>
<dbReference type="GO" id="GO:0006355">
    <property type="term" value="P:regulation of DNA-templated transcription"/>
    <property type="evidence" value="ECO:0007669"/>
    <property type="project" value="InterPro"/>
</dbReference>
<keyword evidence="13" id="KW-1185">Reference proteome</keyword>
<comment type="function">
    <text evidence="11">Component of the general transcription and DNA repair factor IIH (TFIIH) core complex, which is involved in general and transcription-coupled nucleotide excision repair (NER) of damaged DNA and, when complexed to CAK, in RNA transcription by RNA polymerase II. In NER, TFIIH acts by opening DNA around the lesion to allow the excision of the damaged oligonucleotide and its replacement by a new DNA fragment. In transcription, TFIIH has an essential role in transcription initiation. When the pre-initiation complex (PIC) has been established, TFIIH is required for promoter opening and promoter escape. Phosphorylation of the C-terminal tail (CTD) of the largest subunit of RNA polymerase II by the kinase module CAK controls the initiation of transcription.</text>
</comment>
<dbReference type="GO" id="GO:0005675">
    <property type="term" value="C:transcription factor TFIIH holo complex"/>
    <property type="evidence" value="ECO:0007669"/>
    <property type="project" value="UniProtKB-UniRule"/>
</dbReference>
<dbReference type="Gene3D" id="3.40.50.410">
    <property type="entry name" value="von Willebrand factor, type A domain"/>
    <property type="match status" value="1"/>
</dbReference>
<evidence type="ECO:0000256" key="1">
    <source>
        <dbReference type="ARBA" id="ARBA00004123"/>
    </source>
</evidence>
<evidence type="ECO:0000256" key="9">
    <source>
        <dbReference type="ARBA" id="ARBA00023204"/>
    </source>
</evidence>
<evidence type="ECO:0000256" key="7">
    <source>
        <dbReference type="ARBA" id="ARBA00023015"/>
    </source>
</evidence>
<dbReference type="GO" id="GO:0008270">
    <property type="term" value="F:zinc ion binding"/>
    <property type="evidence" value="ECO:0007669"/>
    <property type="project" value="UniProtKB-KW"/>
</dbReference>
<dbReference type="InterPro" id="IPR004600">
    <property type="entry name" value="TFIIH_Tfb4/GTF2H3"/>
</dbReference>
<proteinExistence type="inferred from homology"/>
<evidence type="ECO:0000256" key="3">
    <source>
        <dbReference type="ARBA" id="ARBA00022723"/>
    </source>
</evidence>
<keyword evidence="3 11" id="KW-0479">Metal-binding</keyword>
<comment type="subunit">
    <text evidence="11">Component of the 7-subunit TFIIH core complex composed of XPB, XPD, TFB1/GTF2H1, GTF2H2/P44, TFB4/GTF2H3, TFB2/GTF2H4 and TFB5/GTF2H5, which is active in NER. The core complex associates with the 3-subunit CDK-activating kinase (CAK) module composed of CYCH1/cyclin H1, CDKD and MAT1/At4g30820 to form the 10-subunit holoenzyme (holo-TFIIH) active in transcription.</text>
</comment>
<dbReference type="PANTHER" id="PTHR12831">
    <property type="entry name" value="TRANSCRIPTION INITIATION FACTOR IIH TFIIH , POLYPEPTIDE 3-RELATED"/>
    <property type="match status" value="1"/>
</dbReference>
<comment type="caution">
    <text evidence="12">The sequence shown here is derived from an EMBL/GenBank/DDBJ whole genome shotgun (WGS) entry which is preliminary data.</text>
</comment>
<evidence type="ECO:0000256" key="4">
    <source>
        <dbReference type="ARBA" id="ARBA00022763"/>
    </source>
</evidence>
<accession>A0A250WQW1</accession>
<reference evidence="12 13" key="1">
    <citation type="submission" date="2017-08" db="EMBL/GenBank/DDBJ databases">
        <title>Acidophilic green algal genome provides insights into adaptation to an acidic environment.</title>
        <authorList>
            <person name="Hirooka S."/>
            <person name="Hirose Y."/>
            <person name="Kanesaki Y."/>
            <person name="Higuchi S."/>
            <person name="Fujiwara T."/>
            <person name="Onuma R."/>
            <person name="Era A."/>
            <person name="Ohbayashi R."/>
            <person name="Uzuka A."/>
            <person name="Nozaki H."/>
            <person name="Yoshikawa H."/>
            <person name="Miyagishima S.Y."/>
        </authorList>
    </citation>
    <scope>NUCLEOTIDE SEQUENCE [LARGE SCALE GENOMIC DNA]</scope>
    <source>
        <strain evidence="12 13">NIES-2499</strain>
    </source>
</reference>
<sequence>MRTFHNSCSTSKLLPDPSATHIAFKNLLLFSDDEGDCVVLLLDVQLFYDQVTQQQGKRDIPADSLLEQILYFIGAYRLLNNNNRLAVFALHHEECQPLYIHGGDESSYASNSNPYRNVKEGIESILRAEVSKIDAGSEPQEPCTALACGLSRALCLINRITTSSSLSRACSKPRIVCITGSPDVPLQYIPVMNAIFSAQRAEVVVEALVLHTKDSAFLQQAAHLTGGLYIRPPDRCAALQHLVHCLSADTETRKMLVVHQPLGVDFRASCFCHKRTIDIGFVCSVCLSIFCEKVSTCKICGTDFHTSEKV</sequence>
<evidence type="ECO:0000256" key="10">
    <source>
        <dbReference type="ARBA" id="ARBA00023242"/>
    </source>
</evidence>
<name>A0A250WQW1_9CHLO</name>